<evidence type="ECO:0000313" key="2">
    <source>
        <dbReference type="Proteomes" id="UP001443914"/>
    </source>
</evidence>
<evidence type="ECO:0000313" key="1">
    <source>
        <dbReference type="EMBL" id="KAK9664973.1"/>
    </source>
</evidence>
<comment type="caution">
    <text evidence="1">The sequence shown here is derived from an EMBL/GenBank/DDBJ whole genome shotgun (WGS) entry which is preliminary data.</text>
</comment>
<dbReference type="EMBL" id="JBDFQZ010000014">
    <property type="protein sequence ID" value="KAK9664973.1"/>
    <property type="molecule type" value="Genomic_DNA"/>
</dbReference>
<dbReference type="AlphaFoldDB" id="A0AAW1GPR3"/>
<reference evidence="1" key="1">
    <citation type="submission" date="2024-03" db="EMBL/GenBank/DDBJ databases">
        <title>WGS assembly of Saponaria officinalis var. Norfolk2.</title>
        <authorList>
            <person name="Jenkins J."/>
            <person name="Shu S."/>
            <person name="Grimwood J."/>
            <person name="Barry K."/>
            <person name="Goodstein D."/>
            <person name="Schmutz J."/>
            <person name="Leebens-Mack J."/>
            <person name="Osbourn A."/>
        </authorList>
    </citation>
    <scope>NUCLEOTIDE SEQUENCE [LARGE SCALE GENOMIC DNA]</scope>
    <source>
        <strain evidence="1">JIC</strain>
    </source>
</reference>
<proteinExistence type="predicted"/>
<sequence>MEFECNMQREGSIITQIDENSSVQLEFLTIEAENGSNIEVTHPQNPKSKGFCESEVWDKMNFSNREELINRRLTPWRRTMLRKFYHLLLKCEDSLQARAILEDGLKRDMEEIEKLMTYVDVNEEQENINEGTHQQKILNRKCIKTKGRSARKKGHFEKRKMNTSNEFINYQYTIPERLL</sequence>
<gene>
    <name evidence="1" type="ORF">RND81_14G081100</name>
</gene>
<accession>A0AAW1GPR3</accession>
<protein>
    <submittedName>
        <fullName evidence="1">Uncharacterized protein</fullName>
    </submittedName>
</protein>
<organism evidence="1 2">
    <name type="scientific">Saponaria officinalis</name>
    <name type="common">Common soapwort</name>
    <name type="synonym">Lychnis saponaria</name>
    <dbReference type="NCBI Taxonomy" id="3572"/>
    <lineage>
        <taxon>Eukaryota</taxon>
        <taxon>Viridiplantae</taxon>
        <taxon>Streptophyta</taxon>
        <taxon>Embryophyta</taxon>
        <taxon>Tracheophyta</taxon>
        <taxon>Spermatophyta</taxon>
        <taxon>Magnoliopsida</taxon>
        <taxon>eudicotyledons</taxon>
        <taxon>Gunneridae</taxon>
        <taxon>Pentapetalae</taxon>
        <taxon>Caryophyllales</taxon>
        <taxon>Caryophyllaceae</taxon>
        <taxon>Caryophylleae</taxon>
        <taxon>Saponaria</taxon>
    </lineage>
</organism>
<name>A0AAW1GPR3_SAPOF</name>
<keyword evidence="2" id="KW-1185">Reference proteome</keyword>
<dbReference type="Proteomes" id="UP001443914">
    <property type="component" value="Unassembled WGS sequence"/>
</dbReference>